<name>A0A5C6CGR8_9BACT</name>
<dbReference type="RefSeq" id="WP_146531721.1">
    <property type="nucleotide sequence ID" value="NZ_SJPV01000043.1"/>
</dbReference>
<dbReference type="InterPro" id="IPR002549">
    <property type="entry name" value="AI-2E-like"/>
</dbReference>
<dbReference type="OrthoDB" id="9799225at2"/>
<gene>
    <name evidence="7" type="primary">tqsA_2</name>
    <name evidence="7" type="ORF">Poly41_71010</name>
</gene>
<protein>
    <submittedName>
        <fullName evidence="7">AI-2 transport protein TqsA</fullName>
    </submittedName>
</protein>
<accession>A0A5C6CGR8</accession>
<evidence type="ECO:0000256" key="4">
    <source>
        <dbReference type="ARBA" id="ARBA00022989"/>
    </source>
</evidence>
<proteinExistence type="inferred from homology"/>
<evidence type="ECO:0000313" key="8">
    <source>
        <dbReference type="Proteomes" id="UP000319143"/>
    </source>
</evidence>
<comment type="caution">
    <text evidence="7">The sequence shown here is derived from an EMBL/GenBank/DDBJ whole genome shotgun (WGS) entry which is preliminary data.</text>
</comment>
<keyword evidence="3 6" id="KW-0812">Transmembrane</keyword>
<organism evidence="7 8">
    <name type="scientific">Novipirellula artificiosorum</name>
    <dbReference type="NCBI Taxonomy" id="2528016"/>
    <lineage>
        <taxon>Bacteria</taxon>
        <taxon>Pseudomonadati</taxon>
        <taxon>Planctomycetota</taxon>
        <taxon>Planctomycetia</taxon>
        <taxon>Pirellulales</taxon>
        <taxon>Pirellulaceae</taxon>
        <taxon>Novipirellula</taxon>
    </lineage>
</organism>
<keyword evidence="8" id="KW-1185">Reference proteome</keyword>
<evidence type="ECO:0000256" key="3">
    <source>
        <dbReference type="ARBA" id="ARBA00022692"/>
    </source>
</evidence>
<dbReference type="EMBL" id="SJPV01000043">
    <property type="protein sequence ID" value="TWU23850.1"/>
    <property type="molecule type" value="Genomic_DNA"/>
</dbReference>
<evidence type="ECO:0000256" key="6">
    <source>
        <dbReference type="SAM" id="Phobius"/>
    </source>
</evidence>
<dbReference type="AlphaFoldDB" id="A0A5C6CGR8"/>
<keyword evidence="5 6" id="KW-0472">Membrane</keyword>
<evidence type="ECO:0000256" key="1">
    <source>
        <dbReference type="ARBA" id="ARBA00004141"/>
    </source>
</evidence>
<comment type="similarity">
    <text evidence="2">Belongs to the autoinducer-2 exporter (AI-2E) (TC 2.A.86) family.</text>
</comment>
<evidence type="ECO:0000313" key="7">
    <source>
        <dbReference type="EMBL" id="TWU23850.1"/>
    </source>
</evidence>
<feature type="transmembrane region" description="Helical" evidence="6">
    <location>
        <begin position="112"/>
        <end position="130"/>
    </location>
</feature>
<evidence type="ECO:0000256" key="5">
    <source>
        <dbReference type="ARBA" id="ARBA00023136"/>
    </source>
</evidence>
<feature type="transmembrane region" description="Helical" evidence="6">
    <location>
        <begin position="7"/>
        <end position="30"/>
    </location>
</feature>
<dbReference type="Pfam" id="PF01594">
    <property type="entry name" value="AI-2E_transport"/>
    <property type="match status" value="1"/>
</dbReference>
<comment type="subcellular location">
    <subcellularLocation>
        <location evidence="1">Membrane</location>
        <topology evidence="1">Multi-pass membrane protein</topology>
    </subcellularLocation>
</comment>
<feature type="transmembrane region" description="Helical" evidence="6">
    <location>
        <begin position="84"/>
        <end position="106"/>
    </location>
</feature>
<feature type="transmembrane region" description="Helical" evidence="6">
    <location>
        <begin position="50"/>
        <end position="72"/>
    </location>
</feature>
<dbReference type="Proteomes" id="UP000319143">
    <property type="component" value="Unassembled WGS sequence"/>
</dbReference>
<reference evidence="7 8" key="1">
    <citation type="submission" date="2019-02" db="EMBL/GenBank/DDBJ databases">
        <title>Deep-cultivation of Planctomycetes and their phenomic and genomic characterization uncovers novel biology.</title>
        <authorList>
            <person name="Wiegand S."/>
            <person name="Jogler M."/>
            <person name="Boedeker C."/>
            <person name="Pinto D."/>
            <person name="Vollmers J."/>
            <person name="Rivas-Marin E."/>
            <person name="Kohn T."/>
            <person name="Peeters S.H."/>
            <person name="Heuer A."/>
            <person name="Rast P."/>
            <person name="Oberbeckmann S."/>
            <person name="Bunk B."/>
            <person name="Jeske O."/>
            <person name="Meyerdierks A."/>
            <person name="Storesund J.E."/>
            <person name="Kallscheuer N."/>
            <person name="Luecker S."/>
            <person name="Lage O.M."/>
            <person name="Pohl T."/>
            <person name="Merkel B.J."/>
            <person name="Hornburger P."/>
            <person name="Mueller R.-W."/>
            <person name="Bruemmer F."/>
            <person name="Labrenz M."/>
            <person name="Spormann A.M."/>
            <person name="Op Den Camp H."/>
            <person name="Overmann J."/>
            <person name="Amann R."/>
            <person name="Jetten M.S.M."/>
            <person name="Mascher T."/>
            <person name="Medema M.H."/>
            <person name="Devos D.P."/>
            <person name="Kaster A.-K."/>
            <person name="Ovreas L."/>
            <person name="Rohde M."/>
            <person name="Galperin M.Y."/>
            <person name="Jogler C."/>
        </authorList>
    </citation>
    <scope>NUCLEOTIDE SEQUENCE [LARGE SCALE GENOMIC DNA]</scope>
    <source>
        <strain evidence="7 8">Poly41</strain>
    </source>
</reference>
<dbReference type="GO" id="GO:0016020">
    <property type="term" value="C:membrane"/>
    <property type="evidence" value="ECO:0007669"/>
    <property type="project" value="UniProtKB-SubCell"/>
</dbReference>
<sequence>MRKLKSDIATISAIAQMLAVVLTVTALFFARDVFVPLSLGLLLSFLLSPLAIALSVFPGYSVALAVLALIVTMELLSNNILEPWLYGASTGISAVAVIIAAVFWGWMWGPVGLLLSTPLTVCLVVLGRYVPRFKILATLLSEEVEIETSLRFYQRLLAADEHRSWEMLREAFDEEHNLVATGDEVLIPALKRIRRDHNAEYLSDADANRLYAMVGGLIAKLREHATDNQHA</sequence>
<keyword evidence="4 6" id="KW-1133">Transmembrane helix</keyword>
<evidence type="ECO:0000256" key="2">
    <source>
        <dbReference type="ARBA" id="ARBA00009773"/>
    </source>
</evidence>